<proteinExistence type="predicted"/>
<evidence type="ECO:0000313" key="1">
    <source>
        <dbReference type="EMBL" id="GJM59503.1"/>
    </source>
</evidence>
<accession>A0AAN5AK39</accession>
<reference evidence="1 2" key="1">
    <citation type="submission" date="2021-12" db="EMBL/GenBank/DDBJ databases">
        <title>Genome sequencing of bacteria with rrn-lacking chromosome and rrn-plasmid.</title>
        <authorList>
            <person name="Anda M."/>
            <person name="Iwasaki W."/>
        </authorList>
    </citation>
    <scope>NUCLEOTIDE SEQUENCE [LARGE SCALE GENOMIC DNA]</scope>
    <source>
        <strain evidence="1 2">NBRC 15940</strain>
    </source>
</reference>
<dbReference type="AlphaFoldDB" id="A0AAN5AK39"/>
<sequence>MKIRRNLLAVLFGALMVLFGTGLSSCAKKTYNSYGKKKTIKDKGRGHTKYKTIY</sequence>
<gene>
    <name evidence="1" type="ORF">PEDI_00550</name>
</gene>
<evidence type="ECO:0000313" key="2">
    <source>
        <dbReference type="Proteomes" id="UP001310022"/>
    </source>
</evidence>
<dbReference type="RefSeq" id="WP_157601115.1">
    <property type="nucleotide sequence ID" value="NZ_BQKE01000001.1"/>
</dbReference>
<evidence type="ECO:0008006" key="3">
    <source>
        <dbReference type="Google" id="ProtNLM"/>
    </source>
</evidence>
<organism evidence="1 2">
    <name type="scientific">Persicobacter diffluens</name>
    <dbReference type="NCBI Taxonomy" id="981"/>
    <lineage>
        <taxon>Bacteria</taxon>
        <taxon>Pseudomonadati</taxon>
        <taxon>Bacteroidota</taxon>
        <taxon>Cytophagia</taxon>
        <taxon>Cytophagales</taxon>
        <taxon>Persicobacteraceae</taxon>
        <taxon>Persicobacter</taxon>
    </lineage>
</organism>
<comment type="caution">
    <text evidence="1">The sequence shown here is derived from an EMBL/GenBank/DDBJ whole genome shotgun (WGS) entry which is preliminary data.</text>
</comment>
<keyword evidence="2" id="KW-1185">Reference proteome</keyword>
<dbReference type="Proteomes" id="UP001310022">
    <property type="component" value="Unassembled WGS sequence"/>
</dbReference>
<dbReference type="PROSITE" id="PS51257">
    <property type="entry name" value="PROKAR_LIPOPROTEIN"/>
    <property type="match status" value="1"/>
</dbReference>
<name>A0AAN5AK39_9BACT</name>
<dbReference type="EMBL" id="BQKE01000001">
    <property type="protein sequence ID" value="GJM59503.1"/>
    <property type="molecule type" value="Genomic_DNA"/>
</dbReference>
<protein>
    <recommendedName>
        <fullName evidence="3">Lipoprotein</fullName>
    </recommendedName>
</protein>